<protein>
    <submittedName>
        <fullName evidence="4">NUDIX domain-containing protein</fullName>
    </submittedName>
</protein>
<keyword evidence="1" id="KW-0378">Hydrolase</keyword>
<dbReference type="InterPro" id="IPR020084">
    <property type="entry name" value="NUDIX_hydrolase_CS"/>
</dbReference>
<feature type="domain" description="Nudix hydrolase" evidence="3">
    <location>
        <begin position="28"/>
        <end position="159"/>
    </location>
</feature>
<organism evidence="4 5">
    <name type="scientific">Kitasatospora cathayae</name>
    <dbReference type="NCBI Taxonomy" id="3004092"/>
    <lineage>
        <taxon>Bacteria</taxon>
        <taxon>Bacillati</taxon>
        <taxon>Actinomycetota</taxon>
        <taxon>Actinomycetes</taxon>
        <taxon>Kitasatosporales</taxon>
        <taxon>Streptomycetaceae</taxon>
        <taxon>Kitasatospora</taxon>
    </lineage>
</organism>
<dbReference type="CDD" id="cd04697">
    <property type="entry name" value="NUDIX_Hydrolase"/>
    <property type="match status" value="1"/>
</dbReference>
<gene>
    <name evidence="4" type="ORF">O1G21_06285</name>
</gene>
<dbReference type="Pfam" id="PF00293">
    <property type="entry name" value="NUDIX"/>
    <property type="match status" value="1"/>
</dbReference>
<dbReference type="RefSeq" id="WP_270141503.1">
    <property type="nucleotide sequence ID" value="NZ_CP115450.1"/>
</dbReference>
<sequence>MSELVEWVDERDRVLGVIDRAEAIRRGRLHRVAATVCRDRAGRVLVHRRPDGVSRFAGCHDVMLGGALGVGESYGAAAERELREELGVAVPVRHRFTFLCRGAIAPYWLGVHEAVVPPDCVTADGVDPAAIAWYGWLTLPELAAAVRRWPFVPDGQVAFSRYLLGLPSGTGGVDHGGEGPEQGPGGVSERW</sequence>
<accession>A0ABY7PYK6</accession>
<dbReference type="SUPFAM" id="SSF55811">
    <property type="entry name" value="Nudix"/>
    <property type="match status" value="1"/>
</dbReference>
<feature type="region of interest" description="Disordered" evidence="2">
    <location>
        <begin position="170"/>
        <end position="191"/>
    </location>
</feature>
<dbReference type="InterPro" id="IPR015797">
    <property type="entry name" value="NUDIX_hydrolase-like_dom_sf"/>
</dbReference>
<dbReference type="PROSITE" id="PS51462">
    <property type="entry name" value="NUDIX"/>
    <property type="match status" value="1"/>
</dbReference>
<evidence type="ECO:0000256" key="1">
    <source>
        <dbReference type="ARBA" id="ARBA00022801"/>
    </source>
</evidence>
<name>A0ABY7PYK6_9ACTN</name>
<dbReference type="EMBL" id="CP115450">
    <property type="protein sequence ID" value="WBP85500.1"/>
    <property type="molecule type" value="Genomic_DNA"/>
</dbReference>
<evidence type="ECO:0000259" key="3">
    <source>
        <dbReference type="PROSITE" id="PS51462"/>
    </source>
</evidence>
<dbReference type="Proteomes" id="UP001212821">
    <property type="component" value="Chromosome"/>
</dbReference>
<reference evidence="5" key="1">
    <citation type="submission" date="2022-12" db="EMBL/GenBank/DDBJ databases">
        <authorList>
            <person name="Mo P."/>
        </authorList>
    </citation>
    <scope>NUCLEOTIDE SEQUENCE [LARGE SCALE GENOMIC DNA]</scope>
    <source>
        <strain evidence="5">HUAS 3-15</strain>
    </source>
</reference>
<dbReference type="Gene3D" id="3.90.79.10">
    <property type="entry name" value="Nucleoside Triphosphate Pyrophosphohydrolase"/>
    <property type="match status" value="1"/>
</dbReference>
<evidence type="ECO:0000256" key="2">
    <source>
        <dbReference type="SAM" id="MobiDB-lite"/>
    </source>
</evidence>
<keyword evidence="5" id="KW-1185">Reference proteome</keyword>
<evidence type="ECO:0000313" key="4">
    <source>
        <dbReference type="EMBL" id="WBP85500.1"/>
    </source>
</evidence>
<evidence type="ECO:0000313" key="5">
    <source>
        <dbReference type="Proteomes" id="UP001212821"/>
    </source>
</evidence>
<proteinExistence type="predicted"/>
<dbReference type="PROSITE" id="PS00893">
    <property type="entry name" value="NUDIX_BOX"/>
    <property type="match status" value="1"/>
</dbReference>
<dbReference type="InterPro" id="IPR000086">
    <property type="entry name" value="NUDIX_hydrolase_dom"/>
</dbReference>